<feature type="compositionally biased region" description="Basic and acidic residues" evidence="4">
    <location>
        <begin position="65"/>
        <end position="75"/>
    </location>
</feature>
<dbReference type="FunFam" id="1.25.40.420:FF:000008">
    <property type="entry name" value="BTB/POZ domain-containing protein POB1"/>
    <property type="match status" value="1"/>
</dbReference>
<comment type="pathway">
    <text evidence="2">Protein modification; protein ubiquitination.</text>
</comment>
<feature type="domain" description="BTB" evidence="5">
    <location>
        <begin position="125"/>
        <end position="199"/>
    </location>
</feature>
<dbReference type="Pfam" id="PF00651">
    <property type="entry name" value="BTB"/>
    <property type="match status" value="1"/>
</dbReference>
<reference evidence="6 7" key="1">
    <citation type="submission" date="2020-08" db="EMBL/GenBank/DDBJ databases">
        <title>Plant Genome Project.</title>
        <authorList>
            <person name="Zhang R.-G."/>
        </authorList>
    </citation>
    <scope>NUCLEOTIDE SEQUENCE [LARGE SCALE GENOMIC DNA]</scope>
    <source>
        <tissue evidence="6">Rhizome</tissue>
    </source>
</reference>
<evidence type="ECO:0000313" key="7">
    <source>
        <dbReference type="Proteomes" id="UP000734854"/>
    </source>
</evidence>
<evidence type="ECO:0000256" key="4">
    <source>
        <dbReference type="SAM" id="MobiDB-lite"/>
    </source>
</evidence>
<dbReference type="GO" id="GO:0005634">
    <property type="term" value="C:nucleus"/>
    <property type="evidence" value="ECO:0007669"/>
    <property type="project" value="TreeGrafter"/>
</dbReference>
<dbReference type="PROSITE" id="PS50097">
    <property type="entry name" value="BTB"/>
    <property type="match status" value="1"/>
</dbReference>
<dbReference type="InterPro" id="IPR000210">
    <property type="entry name" value="BTB/POZ_dom"/>
</dbReference>
<comment type="caution">
    <text evidence="6">The sequence shown here is derived from an EMBL/GenBank/DDBJ whole genome shotgun (WGS) entry which is preliminary data.</text>
</comment>
<dbReference type="AlphaFoldDB" id="A0A8J5I135"/>
<sequence>MTESGGAPKLTIGRACDATDLRPSLVADNNFEFAFNSSTFSDRVLRLEVMAEPPDAGSSHRKRRRDDGTKEKALEPAKCSSEFASNCEPKTHDCEEYENHNEDDVSTPHELTPSALQAVVDSENKDSSIMSSPCILRVIPIHINSAILSARSPFFYKLFSNCMKESEGQDTLLRINESEEAAFMKVLSFMYSGKLSNTFETPLLDVLKVADKFEVVSCMHYCSKLLRSLPVTTESALLYLDLPNSISLAYAVQPVIDAAKDFLVNSYKDIATFQDKIMNLPLPAIEAILSSDDLQVISEDDLYDFVLKWARTQYTIVGERRDILSYRLLHHIRFAYLSCKKLREIVKCDGLDHDLASKLVIEALLFKFEAPSRRQALVNNELNHRRFVGRAYKCLIPKLVEFERPHPQCIVYLYLKREECANLFPSGRLYSHGFHLGGQNFVLSANCDSDEHNPFRCFGLSLVMNETGSICCTVDYEVAARTMQLAGEFVIIKKRGRYILSGGTAITFPNLIEMKWSAFMAGDNPYFIDDTLHLRAEVSIKPPQLASLQ</sequence>
<dbReference type="GO" id="GO:0010114">
    <property type="term" value="P:response to red light"/>
    <property type="evidence" value="ECO:0007669"/>
    <property type="project" value="TreeGrafter"/>
</dbReference>
<dbReference type="InterPro" id="IPR045890">
    <property type="entry name" value="POB1-like"/>
</dbReference>
<dbReference type="OrthoDB" id="45365at2759"/>
<keyword evidence="3" id="KW-0833">Ubl conjugation pathway</keyword>
<dbReference type="EMBL" id="JACMSC010000001">
    <property type="protein sequence ID" value="KAG6535791.1"/>
    <property type="molecule type" value="Genomic_DNA"/>
</dbReference>
<feature type="compositionally biased region" description="Basic and acidic residues" evidence="4">
    <location>
        <begin position="89"/>
        <end position="107"/>
    </location>
</feature>
<dbReference type="InterPro" id="IPR011705">
    <property type="entry name" value="BACK"/>
</dbReference>
<evidence type="ECO:0000256" key="1">
    <source>
        <dbReference type="ARBA" id="ARBA00002668"/>
    </source>
</evidence>
<name>A0A8J5I135_ZINOF</name>
<dbReference type="Proteomes" id="UP000734854">
    <property type="component" value="Unassembled WGS sequence"/>
</dbReference>
<comment type="function">
    <text evidence="1">May act as a substrate-specific adapter of an E3 ubiquitin-protein ligase complex (CUL3-RBX1-BTB) which mediates the ubiquitination and subsequent proteasomal degradation of target proteins.</text>
</comment>
<dbReference type="Pfam" id="PF07707">
    <property type="entry name" value="BACK"/>
    <property type="match status" value="1"/>
</dbReference>
<evidence type="ECO:0000259" key="5">
    <source>
        <dbReference type="PROSITE" id="PS50097"/>
    </source>
</evidence>
<evidence type="ECO:0000256" key="3">
    <source>
        <dbReference type="ARBA" id="ARBA00022786"/>
    </source>
</evidence>
<protein>
    <recommendedName>
        <fullName evidence="5">BTB domain-containing protein</fullName>
    </recommendedName>
</protein>
<proteinExistence type="predicted"/>
<evidence type="ECO:0000256" key="2">
    <source>
        <dbReference type="ARBA" id="ARBA00004906"/>
    </source>
</evidence>
<dbReference type="SMART" id="SM00875">
    <property type="entry name" value="BACK"/>
    <property type="match status" value="1"/>
</dbReference>
<dbReference type="CDD" id="cd18186">
    <property type="entry name" value="BTB_POZ_ZBTB_KLHL-like"/>
    <property type="match status" value="1"/>
</dbReference>
<feature type="region of interest" description="Disordered" evidence="4">
    <location>
        <begin position="51"/>
        <end position="109"/>
    </location>
</feature>
<accession>A0A8J5I135</accession>
<gene>
    <name evidence="6" type="ORF">ZIOFF_000820</name>
</gene>
<dbReference type="PANTHER" id="PTHR46336">
    <property type="entry name" value="OS02G0260700 PROTEIN"/>
    <property type="match status" value="1"/>
</dbReference>
<keyword evidence="7" id="KW-1185">Reference proteome</keyword>
<evidence type="ECO:0000313" key="6">
    <source>
        <dbReference type="EMBL" id="KAG6535791.1"/>
    </source>
</evidence>
<dbReference type="PANTHER" id="PTHR46336:SF3">
    <property type="entry name" value="BTB_POZ DOMAIN-CONTAINING PROTEIN POB1"/>
    <property type="match status" value="1"/>
</dbReference>
<organism evidence="6 7">
    <name type="scientific">Zingiber officinale</name>
    <name type="common">Ginger</name>
    <name type="synonym">Amomum zingiber</name>
    <dbReference type="NCBI Taxonomy" id="94328"/>
    <lineage>
        <taxon>Eukaryota</taxon>
        <taxon>Viridiplantae</taxon>
        <taxon>Streptophyta</taxon>
        <taxon>Embryophyta</taxon>
        <taxon>Tracheophyta</taxon>
        <taxon>Spermatophyta</taxon>
        <taxon>Magnoliopsida</taxon>
        <taxon>Liliopsida</taxon>
        <taxon>Zingiberales</taxon>
        <taxon>Zingiberaceae</taxon>
        <taxon>Zingiber</taxon>
    </lineage>
</organism>
<dbReference type="SMART" id="SM00225">
    <property type="entry name" value="BTB"/>
    <property type="match status" value="1"/>
</dbReference>
<dbReference type="FunFam" id="3.30.710.10:FF:000106">
    <property type="entry name" value="BTB/POZ domain-containing protein POB1"/>
    <property type="match status" value="1"/>
</dbReference>